<keyword evidence="2" id="KW-1185">Reference proteome</keyword>
<accession>A0A6H5G708</accession>
<protein>
    <submittedName>
        <fullName evidence="1">Uncharacterized protein</fullName>
    </submittedName>
</protein>
<reference evidence="1 2" key="1">
    <citation type="submission" date="2020-02" db="EMBL/GenBank/DDBJ databases">
        <authorList>
            <person name="Ferguson B K."/>
        </authorList>
    </citation>
    <scope>NUCLEOTIDE SEQUENCE [LARGE SCALE GENOMIC DNA]</scope>
</reference>
<evidence type="ECO:0000313" key="1">
    <source>
        <dbReference type="EMBL" id="CAA9997614.1"/>
    </source>
</evidence>
<proteinExistence type="predicted"/>
<dbReference type="AlphaFoldDB" id="A0A6H5G708"/>
<dbReference type="EMBL" id="CADCXU010005894">
    <property type="protein sequence ID" value="CAA9997614.1"/>
    <property type="molecule type" value="Genomic_DNA"/>
</dbReference>
<name>A0A6H5G708_9HEMI</name>
<sequence length="56" mass="6553">MLMNHLHPVVKCHRGELFKLAQRKIGIHSYFLVHLDHLELLAILKPWTNGIRVVSE</sequence>
<evidence type="ECO:0000313" key="2">
    <source>
        <dbReference type="Proteomes" id="UP000479000"/>
    </source>
</evidence>
<organism evidence="1 2">
    <name type="scientific">Nesidiocoris tenuis</name>
    <dbReference type="NCBI Taxonomy" id="355587"/>
    <lineage>
        <taxon>Eukaryota</taxon>
        <taxon>Metazoa</taxon>
        <taxon>Ecdysozoa</taxon>
        <taxon>Arthropoda</taxon>
        <taxon>Hexapoda</taxon>
        <taxon>Insecta</taxon>
        <taxon>Pterygota</taxon>
        <taxon>Neoptera</taxon>
        <taxon>Paraneoptera</taxon>
        <taxon>Hemiptera</taxon>
        <taxon>Heteroptera</taxon>
        <taxon>Panheteroptera</taxon>
        <taxon>Cimicomorpha</taxon>
        <taxon>Miridae</taxon>
        <taxon>Dicyphina</taxon>
        <taxon>Nesidiocoris</taxon>
    </lineage>
</organism>
<dbReference type="Proteomes" id="UP000479000">
    <property type="component" value="Unassembled WGS sequence"/>
</dbReference>
<gene>
    <name evidence="1" type="ORF">NTEN_LOCUS3908</name>
</gene>